<dbReference type="SUPFAM" id="SSF101874">
    <property type="entry name" value="YceI-like"/>
    <property type="match status" value="1"/>
</dbReference>
<dbReference type="PANTHER" id="PTHR34406">
    <property type="entry name" value="PROTEIN YCEI"/>
    <property type="match status" value="1"/>
</dbReference>
<dbReference type="RefSeq" id="WP_172125027.1">
    <property type="nucleotide sequence ID" value="NZ_CP042652.1"/>
</dbReference>
<dbReference type="Proteomes" id="UP000503483">
    <property type="component" value="Chromosome"/>
</dbReference>
<feature type="chain" id="PRO_5026943790" evidence="1">
    <location>
        <begin position="17"/>
        <end position="173"/>
    </location>
</feature>
<dbReference type="PANTHER" id="PTHR34406:SF1">
    <property type="entry name" value="PROTEIN YCEI"/>
    <property type="match status" value="1"/>
</dbReference>
<evidence type="ECO:0000313" key="3">
    <source>
        <dbReference type="EMBL" id="QKE27904.1"/>
    </source>
</evidence>
<gene>
    <name evidence="3" type="ORF">AACT_0702</name>
</gene>
<feature type="signal peptide" evidence="1">
    <location>
        <begin position="1"/>
        <end position="16"/>
    </location>
</feature>
<evidence type="ECO:0000256" key="1">
    <source>
        <dbReference type="SAM" id="SignalP"/>
    </source>
</evidence>
<dbReference type="Gene3D" id="2.40.128.110">
    <property type="entry name" value="Lipid/polyisoprenoid-binding, YceI-like"/>
    <property type="match status" value="1"/>
</dbReference>
<protein>
    <submittedName>
        <fullName evidence="3">YceI-like domain-containing periplasmic protein</fullName>
    </submittedName>
</protein>
<dbReference type="InterPro" id="IPR036761">
    <property type="entry name" value="TTHA0802/YceI-like_sf"/>
</dbReference>
<evidence type="ECO:0000259" key="2">
    <source>
        <dbReference type="SMART" id="SM00867"/>
    </source>
</evidence>
<dbReference type="AlphaFoldDB" id="A0A6M8EXJ7"/>
<dbReference type="EMBL" id="CP042652">
    <property type="protein sequence ID" value="QKE27904.1"/>
    <property type="molecule type" value="Genomic_DNA"/>
</dbReference>
<dbReference type="SMART" id="SM00867">
    <property type="entry name" value="YceI"/>
    <property type="match status" value="1"/>
</dbReference>
<dbReference type="KEGG" id="paco:AACT_0702"/>
<sequence>MSKILIILCLSLAAIASSLNIKKGEIIAHTEVFGDSQINPSTKEINTFLTIQKEVESIRGKIYFDTITLISQKRDRDSNMYELLNFQKYKNISFDISSIVKNENGYYINGDLTLNGITKNITTNGEIINNKDAILLKGGFSFNLTDFNLEPPTMFFLTVRNQIDISYNIQLNK</sequence>
<accession>A0A6M8EXJ7</accession>
<keyword evidence="4" id="KW-1185">Reference proteome</keyword>
<organism evidence="3 4">
    <name type="scientific">Arcobacter acticola</name>
    <dbReference type="NCBI Taxonomy" id="1849015"/>
    <lineage>
        <taxon>Bacteria</taxon>
        <taxon>Pseudomonadati</taxon>
        <taxon>Campylobacterota</taxon>
        <taxon>Epsilonproteobacteria</taxon>
        <taxon>Campylobacterales</taxon>
        <taxon>Arcobacteraceae</taxon>
        <taxon>Arcobacter</taxon>
    </lineage>
</organism>
<dbReference type="InterPro" id="IPR007372">
    <property type="entry name" value="Lipid/polyisoprenoid-bd_YceI"/>
</dbReference>
<reference evidence="3 4" key="1">
    <citation type="submission" date="2019-08" db="EMBL/GenBank/DDBJ databases">
        <title>Complete genome sequence of Arcobacter acticola.</title>
        <authorList>
            <person name="Miller W."/>
        </authorList>
    </citation>
    <scope>NUCLEOTIDE SEQUENCE [LARGE SCALE GENOMIC DNA]</scope>
    <source>
        <strain evidence="3 4">KCTC 52212</strain>
    </source>
</reference>
<evidence type="ECO:0000313" key="4">
    <source>
        <dbReference type="Proteomes" id="UP000503483"/>
    </source>
</evidence>
<dbReference type="Pfam" id="PF04264">
    <property type="entry name" value="YceI"/>
    <property type="match status" value="1"/>
</dbReference>
<feature type="domain" description="Lipid/polyisoprenoid-binding YceI-like" evidence="2">
    <location>
        <begin position="18"/>
        <end position="172"/>
    </location>
</feature>
<keyword evidence="1" id="KW-0732">Signal</keyword>
<name>A0A6M8EXJ7_9BACT</name>
<proteinExistence type="predicted"/>